<evidence type="ECO:0000256" key="17">
    <source>
        <dbReference type="ARBA" id="ARBA00071874"/>
    </source>
</evidence>
<dbReference type="Pfam" id="PF05406">
    <property type="entry name" value="WGR"/>
    <property type="match status" value="1"/>
</dbReference>
<dbReference type="SUPFAM" id="SSF142921">
    <property type="entry name" value="WGR domain-like"/>
    <property type="match status" value="1"/>
</dbReference>
<comment type="similarity">
    <text evidence="15">Belongs to the ARTD/PARP family.</text>
</comment>
<dbReference type="PANTHER" id="PTHR10459:SF60">
    <property type="entry name" value="POLY [ADP-RIBOSE] POLYMERASE 2"/>
    <property type="match status" value="1"/>
</dbReference>
<dbReference type="GO" id="GO:0016779">
    <property type="term" value="F:nucleotidyltransferase activity"/>
    <property type="evidence" value="ECO:0007669"/>
    <property type="project" value="UniProtKB-KW"/>
</dbReference>
<gene>
    <name evidence="25" type="primary">Acey_s0001.g442</name>
    <name evidence="25" type="ORF">Y032_0001g442</name>
</gene>
<evidence type="ECO:0000256" key="10">
    <source>
        <dbReference type="ARBA" id="ARBA00022771"/>
    </source>
</evidence>
<dbReference type="InterPro" id="IPR004102">
    <property type="entry name" value="Poly(ADP-ribose)pol_reg_dom"/>
</dbReference>
<dbReference type="InterPro" id="IPR007217">
    <property type="entry name" value="Per1-like"/>
</dbReference>
<feature type="transmembrane region" description="Helical" evidence="20">
    <location>
        <begin position="15"/>
        <end position="34"/>
    </location>
</feature>
<feature type="domain" description="PARP catalytic" evidence="22">
    <location>
        <begin position="868"/>
        <end position="1093"/>
    </location>
</feature>
<dbReference type="SUPFAM" id="SSF57716">
    <property type="entry name" value="Glucocorticoid receptor-like (DNA-binding domain)"/>
    <property type="match status" value="2"/>
</dbReference>
<dbReference type="STRING" id="53326.A0A016W4D6"/>
<dbReference type="FunFam" id="1.20.142.10:FF:000001">
    <property type="entry name" value="Poly [ADP-ribose] polymerase"/>
    <property type="match status" value="1"/>
</dbReference>
<dbReference type="EC" id="2.4.2.-" evidence="18"/>
<reference evidence="26" key="1">
    <citation type="journal article" date="2015" name="Nat. Genet.">
        <title>The genome and transcriptome of the zoonotic hookworm Ancylostoma ceylanicum identify infection-specific gene families.</title>
        <authorList>
            <person name="Schwarz E.M."/>
            <person name="Hu Y."/>
            <person name="Antoshechkin I."/>
            <person name="Miller M.M."/>
            <person name="Sternberg P.W."/>
            <person name="Aroian R.V."/>
        </authorList>
    </citation>
    <scope>NUCLEOTIDE SEQUENCE</scope>
    <source>
        <strain evidence="26">HY135</strain>
    </source>
</reference>
<keyword evidence="11" id="KW-0862">Zinc</keyword>
<dbReference type="GO" id="GO:0003677">
    <property type="term" value="F:DNA binding"/>
    <property type="evidence" value="ECO:0007669"/>
    <property type="project" value="UniProtKB-KW"/>
</dbReference>
<organism evidence="25 26">
    <name type="scientific">Ancylostoma ceylanicum</name>
    <dbReference type="NCBI Taxonomy" id="53326"/>
    <lineage>
        <taxon>Eukaryota</taxon>
        <taxon>Metazoa</taxon>
        <taxon>Ecdysozoa</taxon>
        <taxon>Nematoda</taxon>
        <taxon>Chromadorea</taxon>
        <taxon>Rhabditida</taxon>
        <taxon>Rhabditina</taxon>
        <taxon>Rhabditomorpha</taxon>
        <taxon>Strongyloidea</taxon>
        <taxon>Ancylostomatidae</taxon>
        <taxon>Ancylostomatinae</taxon>
        <taxon>Ancylostoma</taxon>
    </lineage>
</organism>
<dbReference type="Pfam" id="PF00644">
    <property type="entry name" value="PARP"/>
    <property type="match status" value="1"/>
</dbReference>
<comment type="catalytic activity">
    <reaction evidence="16">
        <text>NAD(+) + (ADP-D-ribosyl)n-acceptor = nicotinamide + (ADP-D-ribosyl)n+1-acceptor + H(+).</text>
        <dbReference type="EC" id="2.4.2.30"/>
    </reaction>
</comment>
<dbReference type="Gene3D" id="1.10.20.130">
    <property type="match status" value="1"/>
</dbReference>
<dbReference type="PROSITE" id="PS52007">
    <property type="entry name" value="PADR1"/>
    <property type="match status" value="1"/>
</dbReference>
<dbReference type="Gene3D" id="3.30.1740.10">
    <property type="entry name" value="Zinc finger, PARP-type"/>
    <property type="match status" value="2"/>
</dbReference>
<proteinExistence type="inferred from homology"/>
<keyword evidence="20" id="KW-1133">Transmembrane helix</keyword>
<dbReference type="GO" id="GO:0008270">
    <property type="term" value="F:zinc ion binding"/>
    <property type="evidence" value="ECO:0007669"/>
    <property type="project" value="UniProtKB-KW"/>
</dbReference>
<dbReference type="CDD" id="cd08001">
    <property type="entry name" value="WGR_PARP1_like"/>
    <property type="match status" value="1"/>
</dbReference>
<dbReference type="FunFam" id="3.90.228.10:FF:000002">
    <property type="entry name" value="Poly [ADP-ribose] polymerase"/>
    <property type="match status" value="1"/>
</dbReference>
<dbReference type="GO" id="GO:0005730">
    <property type="term" value="C:nucleolus"/>
    <property type="evidence" value="ECO:0007669"/>
    <property type="project" value="TreeGrafter"/>
</dbReference>
<comment type="catalytic activity">
    <reaction evidence="2">
        <text>L-glutamyl-[protein] + NAD(+) = 5-O-(ADP-D-ribosyl)-L-glutamyl-[protein] + nicotinamide</text>
        <dbReference type="Rhea" id="RHEA:58224"/>
        <dbReference type="Rhea" id="RHEA-COMP:10208"/>
        <dbReference type="Rhea" id="RHEA-COMP:15089"/>
        <dbReference type="ChEBI" id="CHEBI:17154"/>
        <dbReference type="ChEBI" id="CHEBI:29973"/>
        <dbReference type="ChEBI" id="CHEBI:57540"/>
        <dbReference type="ChEBI" id="CHEBI:142540"/>
    </reaction>
</comment>
<dbReference type="Pfam" id="PF00645">
    <property type="entry name" value="zf-PARP"/>
    <property type="match status" value="1"/>
</dbReference>
<dbReference type="Gene3D" id="3.90.228.10">
    <property type="match status" value="1"/>
</dbReference>
<evidence type="ECO:0000313" key="25">
    <source>
        <dbReference type="EMBL" id="EYC34495.1"/>
    </source>
</evidence>
<name>A0A016W4D6_9BILA</name>
<dbReference type="GO" id="GO:0140806">
    <property type="term" value="F:NAD+-protein-aspartate ADP-ribosyltransferase activity"/>
    <property type="evidence" value="ECO:0007669"/>
    <property type="project" value="RHEA"/>
</dbReference>
<sequence length="1093" mass="125512">MPFLGLFHITIQEPASFVFSLMNFYSLWLFYKRVKRMDRLQNRMMWKIYTAVGLVTWICSALFHARDCWVTEYLDYFSAFAFILCASYVSFCFTQPWTSGSGTRWRISTLYGSLLLIWYARHVYHMTQHFDYGYNMRCCIGVSLLTTAMYLLYIAIRWRRFRQFSRSDLCKLVQVISFVIHSDSVMETKVAVDDKRIPFGVGYAKSSRAFCKACKSTIGEDSLRMSVREPSRFYDGMQDNWFHYACFWKRLKPGKTEINERSIRGMDLLKWDDQEKIREKIQAFMNYSSGGPVMESSFSTVKVEYAKTNRGKCSRCKEIIPQKQIKFGLHSGWYHQQCLFVGKIVFGGHIDEMNGFCYLKEEDQEKLMEELKNFTVPYLDDEGEDLEEGAGDGKENVKQGKKRQGESDRSEEAPSKKQRKDSSASSNTELLKRQSNLLWELQREVKANLSKSEIVELLVRNGQKPHKKTEKMIDLLVDCILFGSCLPCPKCGGQLIYSTSSRSYRCDGQISEYTKCTYHDQNPQRKKFVIPKEQMQENKYLKKLKVNILEKRVYNEAVANQAVVGQSDQFKYLGSRGMTSSEEKGDVDGKSIGVGSGMSRQLVKGGTIVDQECEYADVSHVHRGKNGVLYSVVLGSVDMETNRNSYYKLQLLKHDNKATFYLFRSWGRVGTVIGGTRTEMFRNEDNAVEAFEQLFLEKSGNEWENKDNFKKLPGRMDLVDTDFTAHEEEKEPTIKPGSLSKLNPSIKDILLMIFDMEQMKTQMLGFQLDLDKMPLGKLSRKQITNAYSVLTELQTMMEKNLDADKILDASNRFYTLIPHNFGMNKPTLLDSTDLIKQKCAMLDSLLEIQVAYQVIKDEVKEEGAEERDPVDMHYEKLNCKMEVVEHDSPEFNTIKTYMANTHGATHTMFDLEIVDVIRVDRSDEDKKFKADLGNRMLLWHGSGTANYGGILSQGLRIAPPEAPVTGYMFGKGVYFADMASKSANYCKVLTDGTDGLLLLCDVALGKVKPELNAKEYTLKKLRGFNSVQGLGKTEPNPDEAIKSEEGYTIPLGKPVDANQDKDCSLLYNEYIVYDVNQIRIRYLVRTKFKMNLF</sequence>
<feature type="domain" description="PARP-type" evidence="21">
    <location>
        <begin position="199"/>
        <end position="285"/>
    </location>
</feature>
<keyword evidence="8" id="KW-0677">Repeat</keyword>
<dbReference type="GO" id="GO:0006302">
    <property type="term" value="P:double-strand break repair"/>
    <property type="evidence" value="ECO:0007669"/>
    <property type="project" value="TreeGrafter"/>
</dbReference>
<dbReference type="Pfam" id="PF21728">
    <property type="entry name" value="PADR1_N"/>
    <property type="match status" value="1"/>
</dbReference>
<feature type="compositionally biased region" description="Basic and acidic residues" evidence="19">
    <location>
        <begin position="391"/>
        <end position="415"/>
    </location>
</feature>
<dbReference type="AlphaFoldDB" id="A0A016W4D6"/>
<dbReference type="PROSITE" id="PS50064">
    <property type="entry name" value="ZF_PARP_2"/>
    <property type="match status" value="2"/>
</dbReference>
<keyword evidence="5 18" id="KW-0808">Transferase</keyword>
<evidence type="ECO:0000256" key="2">
    <source>
        <dbReference type="ARBA" id="ARBA00000459"/>
    </source>
</evidence>
<dbReference type="PANTHER" id="PTHR10459">
    <property type="entry name" value="DNA LIGASE"/>
    <property type="match status" value="1"/>
</dbReference>
<dbReference type="Pfam" id="PF08063">
    <property type="entry name" value="Zn_ribbon_PADR1"/>
    <property type="match status" value="1"/>
</dbReference>
<dbReference type="InterPro" id="IPR049296">
    <property type="entry name" value="PARP1-like_PADR1_N"/>
</dbReference>
<feature type="domain" description="PARP-type" evidence="21">
    <location>
        <begin position="301"/>
        <end position="375"/>
    </location>
</feature>
<dbReference type="InterPro" id="IPR012317">
    <property type="entry name" value="Poly(ADP-ribose)pol_cat_dom"/>
</dbReference>
<evidence type="ECO:0000256" key="13">
    <source>
        <dbReference type="ARBA" id="ARBA00023125"/>
    </source>
</evidence>
<dbReference type="InterPro" id="IPR036616">
    <property type="entry name" value="Poly(ADP-ribose)pol_reg_dom_sf"/>
</dbReference>
<keyword evidence="20" id="KW-0812">Transmembrane</keyword>
<dbReference type="GO" id="GO:0140807">
    <property type="term" value="F:NAD+-protein-glutamate ADP-ribosyltransferase activity"/>
    <property type="evidence" value="ECO:0007669"/>
    <property type="project" value="RHEA"/>
</dbReference>
<dbReference type="SMART" id="SM00773">
    <property type="entry name" value="WGR"/>
    <property type="match status" value="1"/>
</dbReference>
<dbReference type="Pfam" id="PF04080">
    <property type="entry name" value="Per1"/>
    <property type="match status" value="1"/>
</dbReference>
<feature type="transmembrane region" description="Helical" evidence="20">
    <location>
        <begin position="76"/>
        <end position="93"/>
    </location>
</feature>
<keyword evidence="20" id="KW-0472">Membrane</keyword>
<keyword evidence="4 18" id="KW-0328">Glycosyltransferase</keyword>
<evidence type="ECO:0000259" key="24">
    <source>
        <dbReference type="PROSITE" id="PS51977"/>
    </source>
</evidence>
<evidence type="ECO:0000256" key="4">
    <source>
        <dbReference type="ARBA" id="ARBA00022676"/>
    </source>
</evidence>
<protein>
    <recommendedName>
        <fullName evidence="17 18">Poly [ADP-ribose] polymerase</fullName>
        <shortName evidence="18">PARP</shortName>
        <ecNumber evidence="18">2.4.2.-</ecNumber>
    </recommendedName>
</protein>
<evidence type="ECO:0000259" key="23">
    <source>
        <dbReference type="PROSITE" id="PS51060"/>
    </source>
</evidence>
<keyword evidence="9" id="KW-0013">ADP-ribosylation</keyword>
<dbReference type="PROSITE" id="PS51060">
    <property type="entry name" value="PARP_ALPHA_HD"/>
    <property type="match status" value="1"/>
</dbReference>
<keyword evidence="6" id="KW-0548">Nucleotidyltransferase</keyword>
<dbReference type="CDD" id="cd01437">
    <property type="entry name" value="parp_like"/>
    <property type="match status" value="1"/>
</dbReference>
<evidence type="ECO:0000256" key="20">
    <source>
        <dbReference type="SAM" id="Phobius"/>
    </source>
</evidence>
<comment type="subcellular location">
    <subcellularLocation>
        <location evidence="3">Nucleus</location>
    </subcellularLocation>
</comment>
<dbReference type="GO" id="GO:0006506">
    <property type="term" value="P:GPI anchor biosynthetic process"/>
    <property type="evidence" value="ECO:0007669"/>
    <property type="project" value="InterPro"/>
</dbReference>
<dbReference type="GO" id="GO:0016020">
    <property type="term" value="C:membrane"/>
    <property type="evidence" value="ECO:0007669"/>
    <property type="project" value="GOC"/>
</dbReference>
<evidence type="ECO:0000259" key="22">
    <source>
        <dbReference type="PROSITE" id="PS51059"/>
    </source>
</evidence>
<evidence type="ECO:0000256" key="15">
    <source>
        <dbReference type="ARBA" id="ARBA00024347"/>
    </source>
</evidence>
<evidence type="ECO:0000256" key="16">
    <source>
        <dbReference type="ARBA" id="ARBA00033987"/>
    </source>
</evidence>
<evidence type="ECO:0000256" key="11">
    <source>
        <dbReference type="ARBA" id="ARBA00022833"/>
    </source>
</evidence>
<evidence type="ECO:0000259" key="21">
    <source>
        <dbReference type="PROSITE" id="PS50064"/>
    </source>
</evidence>
<keyword evidence="26" id="KW-1185">Reference proteome</keyword>
<dbReference type="SMART" id="SM01336">
    <property type="entry name" value="zf-PARP"/>
    <property type="match status" value="2"/>
</dbReference>
<dbReference type="SUPFAM" id="SSF56399">
    <property type="entry name" value="ADP-ribosylation"/>
    <property type="match status" value="1"/>
</dbReference>
<dbReference type="Pfam" id="PF02877">
    <property type="entry name" value="PARP_reg"/>
    <property type="match status" value="1"/>
</dbReference>
<accession>A0A016W4D6</accession>
<keyword evidence="13" id="KW-0238">DNA-binding</keyword>
<comment type="catalytic activity">
    <reaction evidence="1">
        <text>L-aspartyl-[protein] + NAD(+) = 4-O-(ADP-D-ribosyl)-L-aspartyl-[protein] + nicotinamide</text>
        <dbReference type="Rhea" id="RHEA:54424"/>
        <dbReference type="Rhea" id="RHEA-COMP:9867"/>
        <dbReference type="Rhea" id="RHEA-COMP:13832"/>
        <dbReference type="ChEBI" id="CHEBI:17154"/>
        <dbReference type="ChEBI" id="CHEBI:29961"/>
        <dbReference type="ChEBI" id="CHEBI:57540"/>
        <dbReference type="ChEBI" id="CHEBI:138102"/>
    </reaction>
</comment>
<keyword evidence="7" id="KW-0479">Metal-binding</keyword>
<evidence type="ECO:0000256" key="8">
    <source>
        <dbReference type="ARBA" id="ARBA00022737"/>
    </source>
</evidence>
<feature type="domain" description="WGR" evidence="24">
    <location>
        <begin position="618"/>
        <end position="716"/>
    </location>
</feature>
<dbReference type="InterPro" id="IPR050800">
    <property type="entry name" value="ARTD/PARP"/>
</dbReference>
<evidence type="ECO:0000256" key="1">
    <source>
        <dbReference type="ARBA" id="ARBA00000438"/>
    </source>
</evidence>
<dbReference type="InterPro" id="IPR036957">
    <property type="entry name" value="Znf_PARP_sf"/>
</dbReference>
<comment type="caution">
    <text evidence="25">The sequence shown here is derived from an EMBL/GenBank/DDBJ whole genome shotgun (WGS) entry which is preliminary data.</text>
</comment>
<keyword evidence="12 18" id="KW-0520">NAD</keyword>
<dbReference type="Proteomes" id="UP000024635">
    <property type="component" value="Unassembled WGS sequence"/>
</dbReference>
<dbReference type="OrthoDB" id="429950at2759"/>
<dbReference type="Gene3D" id="1.20.142.10">
    <property type="entry name" value="Poly(ADP-ribose) polymerase, regulatory domain"/>
    <property type="match status" value="1"/>
</dbReference>
<dbReference type="InterPro" id="IPR012982">
    <property type="entry name" value="PARP1-like_PADR1_Zn_ribbon"/>
</dbReference>
<dbReference type="EMBL" id="JARK01001337">
    <property type="protein sequence ID" value="EYC34495.1"/>
    <property type="molecule type" value="Genomic_DNA"/>
</dbReference>
<evidence type="ECO:0000256" key="6">
    <source>
        <dbReference type="ARBA" id="ARBA00022695"/>
    </source>
</evidence>
<feature type="domain" description="PARP alpha-helical" evidence="23">
    <location>
        <begin position="739"/>
        <end position="856"/>
    </location>
</feature>
<evidence type="ECO:0000256" key="5">
    <source>
        <dbReference type="ARBA" id="ARBA00022679"/>
    </source>
</evidence>
<keyword evidence="14" id="KW-0539">Nucleus</keyword>
<evidence type="ECO:0000256" key="19">
    <source>
        <dbReference type="SAM" id="MobiDB-lite"/>
    </source>
</evidence>
<dbReference type="PROSITE" id="PS51977">
    <property type="entry name" value="WGR"/>
    <property type="match status" value="1"/>
</dbReference>
<dbReference type="InterPro" id="IPR036930">
    <property type="entry name" value="WGR_dom_sf"/>
</dbReference>
<evidence type="ECO:0000256" key="9">
    <source>
        <dbReference type="ARBA" id="ARBA00022765"/>
    </source>
</evidence>
<feature type="region of interest" description="Disordered" evidence="19">
    <location>
        <begin position="382"/>
        <end position="428"/>
    </location>
</feature>
<dbReference type="GO" id="GO:0070212">
    <property type="term" value="P:protein poly-ADP-ribosylation"/>
    <property type="evidence" value="ECO:0007669"/>
    <property type="project" value="TreeGrafter"/>
</dbReference>
<dbReference type="InterPro" id="IPR038650">
    <property type="entry name" value="PADR1_C_dom_sf"/>
</dbReference>
<evidence type="ECO:0000256" key="14">
    <source>
        <dbReference type="ARBA" id="ARBA00023242"/>
    </source>
</evidence>
<dbReference type="SMART" id="SM01335">
    <property type="entry name" value="PADR1"/>
    <property type="match status" value="1"/>
</dbReference>
<dbReference type="PROSITE" id="PS51059">
    <property type="entry name" value="PARP_CATALYTIC"/>
    <property type="match status" value="1"/>
</dbReference>
<evidence type="ECO:0000256" key="3">
    <source>
        <dbReference type="ARBA" id="ARBA00004123"/>
    </source>
</evidence>
<evidence type="ECO:0000256" key="18">
    <source>
        <dbReference type="RuleBase" id="RU362114"/>
    </source>
</evidence>
<feature type="transmembrane region" description="Helical" evidence="20">
    <location>
        <begin position="134"/>
        <end position="156"/>
    </location>
</feature>
<keyword evidence="10" id="KW-0863">Zinc-finger</keyword>
<feature type="transmembrane region" description="Helical" evidence="20">
    <location>
        <begin position="46"/>
        <end position="64"/>
    </location>
</feature>
<dbReference type="SUPFAM" id="SSF47587">
    <property type="entry name" value="Domain of poly(ADP-ribose) polymerase"/>
    <property type="match status" value="1"/>
</dbReference>
<evidence type="ECO:0000313" key="26">
    <source>
        <dbReference type="Proteomes" id="UP000024635"/>
    </source>
</evidence>
<dbReference type="Gene3D" id="2.20.25.630">
    <property type="match status" value="1"/>
</dbReference>
<evidence type="ECO:0000256" key="7">
    <source>
        <dbReference type="ARBA" id="ARBA00022723"/>
    </source>
</evidence>
<dbReference type="InterPro" id="IPR008893">
    <property type="entry name" value="WGR_domain"/>
</dbReference>
<dbReference type="GO" id="GO:0003950">
    <property type="term" value="F:NAD+ poly-ADP-ribosyltransferase activity"/>
    <property type="evidence" value="ECO:0007669"/>
    <property type="project" value="UniProtKB-UniRule"/>
</dbReference>
<dbReference type="InterPro" id="IPR001510">
    <property type="entry name" value="Znf_PARP"/>
</dbReference>
<evidence type="ECO:0000256" key="12">
    <source>
        <dbReference type="ARBA" id="ARBA00023027"/>
    </source>
</evidence>